<feature type="region of interest" description="Disordered" evidence="1">
    <location>
        <begin position="517"/>
        <end position="612"/>
    </location>
</feature>
<feature type="region of interest" description="Disordered" evidence="1">
    <location>
        <begin position="88"/>
        <end position="113"/>
    </location>
</feature>
<feature type="compositionally biased region" description="Polar residues" evidence="1">
    <location>
        <begin position="544"/>
        <end position="553"/>
    </location>
</feature>
<dbReference type="Proteomes" id="UP000016935">
    <property type="component" value="Unassembled WGS sequence"/>
</dbReference>
<organism evidence="3 4">
    <name type="scientific">Exserohilum turcicum (strain 28A)</name>
    <name type="common">Northern leaf blight fungus</name>
    <name type="synonym">Setosphaeria turcica</name>
    <dbReference type="NCBI Taxonomy" id="671987"/>
    <lineage>
        <taxon>Eukaryota</taxon>
        <taxon>Fungi</taxon>
        <taxon>Dikarya</taxon>
        <taxon>Ascomycota</taxon>
        <taxon>Pezizomycotina</taxon>
        <taxon>Dothideomycetes</taxon>
        <taxon>Pleosporomycetidae</taxon>
        <taxon>Pleosporales</taxon>
        <taxon>Pleosporineae</taxon>
        <taxon>Pleosporaceae</taxon>
        <taxon>Exserohilum</taxon>
    </lineage>
</organism>
<sequence length="730" mass="81311">MAKTSCVHVVLLGLLVSGALAAPTGHVVARLAPICEDPSVSWEQKADAYCAVCLMDNVPPCREIVDKYCGPLMSPSVAYKQVQSVWRRGQDDKIEDSDDKPPKPKHETHRAEDRLYKVVVDRRSKSEEAGSISDESRIWPRPRPLIKDPIFHLPIVSPVTHDEMHIAIKRGVETAPTSLNTGSDDSALVNSRPESLADGRLSSPDFHETTLWAKYHPKAEGLYRRQTPGPAHVNSDAGKTGNGYSFETEMIEAQSDSQKTGTVYGKHVEHKPASVIYRRQWPDSLQNPPLDSANLNEQQKKHFQDPNGVSSDLYIHRPAPIVWRREENEPEATAGNHQHHPKDWPQRIHPGPPRIPSWQLAGPALPKSVDMADLSKRSPKHSDKEKGGRPKIEPIEPFRPGSEAKVHPVANLLYGVPTEKRDAHAVPPPEFFNEYPWPSRPPVSAADKKVPAVEIENSPDLTRRSPKHDKSNDMKEKGKIENNDLSDIILTPEEGAVRLGGTQATTHLHAHIVAGKPEDEEIEYSKRAANPVPPPEYFDEKHTQWTQELQTSGHKPAMNPSSSTSSDEDEDDEKWTIYSTPEIIDLPHSPTPKILPRRSTQSTKPKHKPTIDEIANQDDIFWPNPKELHAFGGPAIVHATTSDIHRRDSSSSSSDASFSEKAEQLGKLTPEEIWKSGKEPWYTPAIVHADAKTVYRRDGGGGKMMRARQWDTTIPGVPKAHAFASGIHRR</sequence>
<keyword evidence="4" id="KW-1185">Reference proteome</keyword>
<feature type="chain" id="PRO_5004353592" evidence="2">
    <location>
        <begin position="22"/>
        <end position="730"/>
    </location>
</feature>
<reference evidence="3 4" key="2">
    <citation type="journal article" date="2013" name="PLoS Genet.">
        <title>Comparative genome structure, secondary metabolite, and effector coding capacity across Cochliobolus pathogens.</title>
        <authorList>
            <person name="Condon B.J."/>
            <person name="Leng Y."/>
            <person name="Wu D."/>
            <person name="Bushley K.E."/>
            <person name="Ohm R.A."/>
            <person name="Otillar R."/>
            <person name="Martin J."/>
            <person name="Schackwitz W."/>
            <person name="Grimwood J."/>
            <person name="MohdZainudin N."/>
            <person name="Xue C."/>
            <person name="Wang R."/>
            <person name="Manning V.A."/>
            <person name="Dhillon B."/>
            <person name="Tu Z.J."/>
            <person name="Steffenson B.J."/>
            <person name="Salamov A."/>
            <person name="Sun H."/>
            <person name="Lowry S."/>
            <person name="LaButti K."/>
            <person name="Han J."/>
            <person name="Copeland A."/>
            <person name="Lindquist E."/>
            <person name="Barry K."/>
            <person name="Schmutz J."/>
            <person name="Baker S.E."/>
            <person name="Ciuffetti L.M."/>
            <person name="Grigoriev I.V."/>
            <person name="Zhong S."/>
            <person name="Turgeon B.G."/>
        </authorList>
    </citation>
    <scope>NUCLEOTIDE SEQUENCE [LARGE SCALE GENOMIC DNA]</scope>
    <source>
        <strain evidence="4">28A</strain>
    </source>
</reference>
<feature type="compositionally biased region" description="Basic and acidic residues" evidence="1">
    <location>
        <begin position="99"/>
        <end position="113"/>
    </location>
</feature>
<dbReference type="AlphaFoldDB" id="R0JMF6"/>
<dbReference type="EMBL" id="KB908844">
    <property type="protein sequence ID" value="EOA82423.1"/>
    <property type="molecule type" value="Genomic_DNA"/>
</dbReference>
<feature type="compositionally biased region" description="Basic and acidic residues" evidence="1">
    <location>
        <begin position="373"/>
        <end position="402"/>
    </location>
</feature>
<accession>R0JMF6</accession>
<feature type="region of interest" description="Disordered" evidence="1">
    <location>
        <begin position="175"/>
        <end position="202"/>
    </location>
</feature>
<feature type="compositionally biased region" description="Polar residues" evidence="1">
    <location>
        <begin position="175"/>
        <end position="193"/>
    </location>
</feature>
<name>R0JMF6_EXST2</name>
<evidence type="ECO:0000313" key="3">
    <source>
        <dbReference type="EMBL" id="EOA82423.1"/>
    </source>
</evidence>
<evidence type="ECO:0000256" key="2">
    <source>
        <dbReference type="SAM" id="SignalP"/>
    </source>
</evidence>
<dbReference type="OrthoDB" id="3690688at2759"/>
<feature type="compositionally biased region" description="Basic and acidic residues" evidence="1">
    <location>
        <begin position="468"/>
        <end position="478"/>
    </location>
</feature>
<keyword evidence="2" id="KW-0732">Signal</keyword>
<dbReference type="GeneID" id="19403845"/>
<proteinExistence type="predicted"/>
<evidence type="ECO:0000313" key="4">
    <source>
        <dbReference type="Proteomes" id="UP000016935"/>
    </source>
</evidence>
<gene>
    <name evidence="3" type="ORF">SETTUDRAFT_34000</name>
</gene>
<feature type="region of interest" description="Disordered" evidence="1">
    <location>
        <begin position="441"/>
        <end position="478"/>
    </location>
</feature>
<reference evidence="3 4" key="1">
    <citation type="journal article" date="2012" name="PLoS Pathog.">
        <title>Diverse lifestyles and strategies of plant pathogenesis encoded in the genomes of eighteen Dothideomycetes fungi.</title>
        <authorList>
            <person name="Ohm R.A."/>
            <person name="Feau N."/>
            <person name="Henrissat B."/>
            <person name="Schoch C.L."/>
            <person name="Horwitz B.A."/>
            <person name="Barry K.W."/>
            <person name="Condon B.J."/>
            <person name="Copeland A.C."/>
            <person name="Dhillon B."/>
            <person name="Glaser F."/>
            <person name="Hesse C.N."/>
            <person name="Kosti I."/>
            <person name="LaButti K."/>
            <person name="Lindquist E.A."/>
            <person name="Lucas S."/>
            <person name="Salamov A.A."/>
            <person name="Bradshaw R.E."/>
            <person name="Ciuffetti L."/>
            <person name="Hamelin R.C."/>
            <person name="Kema G.H.J."/>
            <person name="Lawrence C."/>
            <person name="Scott J.A."/>
            <person name="Spatafora J.W."/>
            <person name="Turgeon B.G."/>
            <person name="de Wit P.J.G.M."/>
            <person name="Zhong S."/>
            <person name="Goodwin S.B."/>
            <person name="Grigoriev I.V."/>
        </authorList>
    </citation>
    <scope>NUCLEOTIDE SEQUENCE [LARGE SCALE GENOMIC DNA]</scope>
    <source>
        <strain evidence="4">28A</strain>
    </source>
</reference>
<dbReference type="RefSeq" id="XP_008029414.1">
    <property type="nucleotide sequence ID" value="XM_008031223.1"/>
</dbReference>
<dbReference type="HOGENOM" id="CLU_438032_0_0_1"/>
<feature type="region of interest" description="Disordered" evidence="1">
    <location>
        <begin position="372"/>
        <end position="402"/>
    </location>
</feature>
<protein>
    <submittedName>
        <fullName evidence="3">Uncharacterized protein</fullName>
    </submittedName>
</protein>
<feature type="signal peptide" evidence="2">
    <location>
        <begin position="1"/>
        <end position="21"/>
    </location>
</feature>
<evidence type="ECO:0000256" key="1">
    <source>
        <dbReference type="SAM" id="MobiDB-lite"/>
    </source>
</evidence>
<feature type="region of interest" description="Disordered" evidence="1">
    <location>
        <begin position="643"/>
        <end position="664"/>
    </location>
</feature>